<keyword evidence="4" id="KW-1185">Reference proteome</keyword>
<dbReference type="Pfam" id="PF12854">
    <property type="entry name" value="PPR_1"/>
    <property type="match status" value="2"/>
</dbReference>
<dbReference type="AlphaFoldDB" id="A0A5N6PH78"/>
<sequence length="150" mass="17220">MIDDAIKFFKEMVFDKGILPNAKTYNSLIYGLCLSSHWDEVSKMLKEMEAEKISPTVHTFSVLVDAFCKEGKVNEAEAVMDVMVAREEVVHMFHEITRKGMKPNIVTYNTMILKKLVIKTQNNTNESKLDRVYGNPSPSFIQVLNPFQRN</sequence>
<dbReference type="Proteomes" id="UP000326396">
    <property type="component" value="Linkage Group LG12"/>
</dbReference>
<gene>
    <name evidence="3" type="ORF">E3N88_07690</name>
</gene>
<dbReference type="Gene3D" id="1.25.40.10">
    <property type="entry name" value="Tetratricopeptide repeat domain"/>
    <property type="match status" value="1"/>
</dbReference>
<evidence type="ECO:0000313" key="4">
    <source>
        <dbReference type="Proteomes" id="UP000326396"/>
    </source>
</evidence>
<keyword evidence="1" id="KW-0677">Repeat</keyword>
<dbReference type="OrthoDB" id="42736at2759"/>
<dbReference type="PANTHER" id="PTHR45613">
    <property type="entry name" value="PENTATRICOPEPTIDE REPEAT-CONTAINING PROTEIN"/>
    <property type="match status" value="1"/>
</dbReference>
<dbReference type="PANTHER" id="PTHR45613:SF207">
    <property type="entry name" value="OS08G0300700 PROTEIN"/>
    <property type="match status" value="1"/>
</dbReference>
<evidence type="ECO:0000256" key="1">
    <source>
        <dbReference type="ARBA" id="ARBA00022737"/>
    </source>
</evidence>
<feature type="repeat" description="PPR" evidence="2">
    <location>
        <begin position="56"/>
        <end position="90"/>
    </location>
</feature>
<dbReference type="NCBIfam" id="TIGR00756">
    <property type="entry name" value="PPR"/>
    <property type="match status" value="2"/>
</dbReference>
<protein>
    <recommendedName>
        <fullName evidence="5">Pentacotripeptide-repeat region of PRORP domain-containing protein</fullName>
    </recommendedName>
</protein>
<comment type="caution">
    <text evidence="3">The sequence shown here is derived from an EMBL/GenBank/DDBJ whole genome shotgun (WGS) entry which is preliminary data.</text>
</comment>
<dbReference type="PROSITE" id="PS51375">
    <property type="entry name" value="PPR"/>
    <property type="match status" value="2"/>
</dbReference>
<feature type="repeat" description="PPR" evidence="2">
    <location>
        <begin position="21"/>
        <end position="55"/>
    </location>
</feature>
<evidence type="ECO:0000313" key="3">
    <source>
        <dbReference type="EMBL" id="KAD6452985.1"/>
    </source>
</evidence>
<accession>A0A5N6PH78</accession>
<evidence type="ECO:0008006" key="5">
    <source>
        <dbReference type="Google" id="ProtNLM"/>
    </source>
</evidence>
<evidence type="ECO:0000256" key="2">
    <source>
        <dbReference type="PROSITE-ProRule" id="PRU00708"/>
    </source>
</evidence>
<proteinExistence type="predicted"/>
<dbReference type="Pfam" id="PF13812">
    <property type="entry name" value="PPR_3"/>
    <property type="match status" value="1"/>
</dbReference>
<dbReference type="InterPro" id="IPR002885">
    <property type="entry name" value="PPR_rpt"/>
</dbReference>
<dbReference type="EMBL" id="SZYD01000004">
    <property type="protein sequence ID" value="KAD6452985.1"/>
    <property type="molecule type" value="Genomic_DNA"/>
</dbReference>
<organism evidence="3 4">
    <name type="scientific">Mikania micrantha</name>
    <name type="common">bitter vine</name>
    <dbReference type="NCBI Taxonomy" id="192012"/>
    <lineage>
        <taxon>Eukaryota</taxon>
        <taxon>Viridiplantae</taxon>
        <taxon>Streptophyta</taxon>
        <taxon>Embryophyta</taxon>
        <taxon>Tracheophyta</taxon>
        <taxon>Spermatophyta</taxon>
        <taxon>Magnoliopsida</taxon>
        <taxon>eudicotyledons</taxon>
        <taxon>Gunneridae</taxon>
        <taxon>Pentapetalae</taxon>
        <taxon>asterids</taxon>
        <taxon>campanulids</taxon>
        <taxon>Asterales</taxon>
        <taxon>Asteraceae</taxon>
        <taxon>Asteroideae</taxon>
        <taxon>Heliantheae alliance</taxon>
        <taxon>Eupatorieae</taxon>
        <taxon>Mikania</taxon>
    </lineage>
</organism>
<name>A0A5N6PH78_9ASTR</name>
<dbReference type="InterPro" id="IPR011990">
    <property type="entry name" value="TPR-like_helical_dom_sf"/>
</dbReference>
<reference evidence="3 4" key="1">
    <citation type="submission" date="2019-05" db="EMBL/GenBank/DDBJ databases">
        <title>Mikania micrantha, genome provides insights into the molecular mechanism of rapid growth.</title>
        <authorList>
            <person name="Liu B."/>
        </authorList>
    </citation>
    <scope>NUCLEOTIDE SEQUENCE [LARGE SCALE GENOMIC DNA]</scope>
    <source>
        <strain evidence="3">NLD-2019</strain>
        <tissue evidence="3">Leaf</tissue>
    </source>
</reference>